<reference evidence="1" key="1">
    <citation type="journal article" date="2014" name="Front. Microbiol.">
        <title>High frequency of phylogenetically diverse reductive dehalogenase-homologous genes in deep subseafloor sedimentary metagenomes.</title>
        <authorList>
            <person name="Kawai M."/>
            <person name="Futagami T."/>
            <person name="Toyoda A."/>
            <person name="Takaki Y."/>
            <person name="Nishi S."/>
            <person name="Hori S."/>
            <person name="Arai W."/>
            <person name="Tsubouchi T."/>
            <person name="Morono Y."/>
            <person name="Uchiyama I."/>
            <person name="Ito T."/>
            <person name="Fujiyama A."/>
            <person name="Inagaki F."/>
            <person name="Takami H."/>
        </authorList>
    </citation>
    <scope>NUCLEOTIDE SEQUENCE</scope>
    <source>
        <strain evidence="1">Expedition CK06-06</strain>
    </source>
</reference>
<comment type="caution">
    <text evidence="1">The sequence shown here is derived from an EMBL/GenBank/DDBJ whole genome shotgun (WGS) entry which is preliminary data.</text>
</comment>
<sequence>DFDLAQVWEHFPLIELKEPFILYPREDGLVEVRYYQNALDEIQPIGLWIKMSQDLRLLTTS</sequence>
<name>X1QT50_9ZZZZ</name>
<dbReference type="AlphaFoldDB" id="X1QT50"/>
<proteinExistence type="predicted"/>
<accession>X1QT50</accession>
<dbReference type="EMBL" id="BARV01024454">
    <property type="protein sequence ID" value="GAI46444.1"/>
    <property type="molecule type" value="Genomic_DNA"/>
</dbReference>
<evidence type="ECO:0000313" key="1">
    <source>
        <dbReference type="EMBL" id="GAI46444.1"/>
    </source>
</evidence>
<protein>
    <submittedName>
        <fullName evidence="1">Uncharacterized protein</fullName>
    </submittedName>
</protein>
<gene>
    <name evidence="1" type="ORF">S06H3_39920</name>
</gene>
<organism evidence="1">
    <name type="scientific">marine sediment metagenome</name>
    <dbReference type="NCBI Taxonomy" id="412755"/>
    <lineage>
        <taxon>unclassified sequences</taxon>
        <taxon>metagenomes</taxon>
        <taxon>ecological metagenomes</taxon>
    </lineage>
</organism>
<feature type="non-terminal residue" evidence="1">
    <location>
        <position position="1"/>
    </location>
</feature>